<evidence type="ECO:0000313" key="3">
    <source>
        <dbReference type="Proteomes" id="UP000032066"/>
    </source>
</evidence>
<comment type="caution">
    <text evidence="2">The sequence shown here is derived from an EMBL/GenBank/DDBJ whole genome shotgun (WGS) entry which is preliminary data.</text>
</comment>
<dbReference type="PATRIC" id="fig|2064.6.peg.3729"/>
<name>A0A0D0Q520_KITGR</name>
<accession>A0A0D0Q520</accession>
<dbReference type="InterPro" id="IPR052512">
    <property type="entry name" value="4CMD/NDH-1_regulator"/>
</dbReference>
<dbReference type="EMBL" id="JXZB01000002">
    <property type="protein sequence ID" value="KIQ66093.1"/>
    <property type="molecule type" value="Genomic_DNA"/>
</dbReference>
<dbReference type="InterPro" id="IPR003779">
    <property type="entry name" value="CMD-like"/>
</dbReference>
<evidence type="ECO:0000313" key="2">
    <source>
        <dbReference type="EMBL" id="KIQ66093.1"/>
    </source>
</evidence>
<dbReference type="Pfam" id="PF02627">
    <property type="entry name" value="CMD"/>
    <property type="match status" value="1"/>
</dbReference>
<reference evidence="2 3" key="1">
    <citation type="submission" date="2015-02" db="EMBL/GenBank/DDBJ databases">
        <title>Draft genome sequence of Kitasatospora griseola MF730-N6, a bafilomycin, terpentecin and satosporin producer.</title>
        <authorList>
            <person name="Arens J.C."/>
            <person name="Haltli B."/>
            <person name="Kerr R.G."/>
        </authorList>
    </citation>
    <scope>NUCLEOTIDE SEQUENCE [LARGE SCALE GENOMIC DNA]</scope>
    <source>
        <strain evidence="2 3">MF730-N6</strain>
    </source>
</reference>
<sequence>MTTTATTAQPEATTRRQRFEHGLDVLGRIDGEAGENVLAALSDVSPELAHQVTAWGFGEIYARPGLAPRDRQLVTLGMLTALGGCEPQLRVHVNAALNVGLTPQQIVEALLHSAVYCGFPRALNATFAAKQVFAERGLLPVASV</sequence>
<gene>
    <name evidence="2" type="ORF">TR51_17390</name>
</gene>
<dbReference type="PANTHER" id="PTHR33570:SF10">
    <property type="entry name" value="GAMMA-CARBOXYMUCONOLACTONE DECARBOXYLASE"/>
    <property type="match status" value="1"/>
</dbReference>
<dbReference type="GO" id="GO:0051920">
    <property type="term" value="F:peroxiredoxin activity"/>
    <property type="evidence" value="ECO:0007669"/>
    <property type="project" value="InterPro"/>
</dbReference>
<dbReference type="PANTHER" id="PTHR33570">
    <property type="entry name" value="4-CARBOXYMUCONOLACTONE DECARBOXYLASE FAMILY PROTEIN"/>
    <property type="match status" value="1"/>
</dbReference>
<feature type="domain" description="Carboxymuconolactone decarboxylase-like" evidence="1">
    <location>
        <begin position="46"/>
        <end position="130"/>
    </location>
</feature>
<keyword evidence="3" id="KW-1185">Reference proteome</keyword>
<protein>
    <submittedName>
        <fullName evidence="2">4-carboxymuconolactone decarboxylase</fullName>
    </submittedName>
</protein>
<organism evidence="2 3">
    <name type="scientific">Kitasatospora griseola</name>
    <name type="common">Streptomyces griseolosporeus</name>
    <dbReference type="NCBI Taxonomy" id="2064"/>
    <lineage>
        <taxon>Bacteria</taxon>
        <taxon>Bacillati</taxon>
        <taxon>Actinomycetota</taxon>
        <taxon>Actinomycetes</taxon>
        <taxon>Kitasatosporales</taxon>
        <taxon>Streptomycetaceae</taxon>
        <taxon>Kitasatospora</taxon>
    </lineage>
</organism>
<dbReference type="Proteomes" id="UP000032066">
    <property type="component" value="Unassembled WGS sequence"/>
</dbReference>
<dbReference type="STRING" id="2064.TR51_17390"/>
<dbReference type="AlphaFoldDB" id="A0A0D0Q520"/>
<evidence type="ECO:0000259" key="1">
    <source>
        <dbReference type="Pfam" id="PF02627"/>
    </source>
</evidence>
<dbReference type="Gene3D" id="1.20.1290.10">
    <property type="entry name" value="AhpD-like"/>
    <property type="match status" value="1"/>
</dbReference>
<proteinExistence type="predicted"/>
<dbReference type="SUPFAM" id="SSF69118">
    <property type="entry name" value="AhpD-like"/>
    <property type="match status" value="1"/>
</dbReference>
<dbReference type="InterPro" id="IPR029032">
    <property type="entry name" value="AhpD-like"/>
</dbReference>